<evidence type="ECO:0000313" key="11">
    <source>
        <dbReference type="Ensembl" id="ENSPNAP00000026980.1"/>
    </source>
</evidence>
<evidence type="ECO:0000256" key="7">
    <source>
        <dbReference type="SAM" id="Coils"/>
    </source>
</evidence>
<dbReference type="Pfam" id="PF00643">
    <property type="entry name" value="zf-B_box"/>
    <property type="match status" value="1"/>
</dbReference>
<dbReference type="PROSITE" id="PS00518">
    <property type="entry name" value="ZF_RING_1"/>
    <property type="match status" value="1"/>
</dbReference>
<dbReference type="PANTHER" id="PTHR25465:SF5">
    <property type="entry name" value="E3 UBIQUITIN_ISG15 LIGASE TRIM25-RELATED"/>
    <property type="match status" value="1"/>
</dbReference>
<dbReference type="InterPro" id="IPR006574">
    <property type="entry name" value="PRY"/>
</dbReference>
<dbReference type="PANTHER" id="PTHR25465">
    <property type="entry name" value="B-BOX DOMAIN CONTAINING"/>
    <property type="match status" value="1"/>
</dbReference>
<dbReference type="InterPro" id="IPR017907">
    <property type="entry name" value="Znf_RING_CS"/>
</dbReference>
<dbReference type="Pfam" id="PF15227">
    <property type="entry name" value="zf-C3HC4_4"/>
    <property type="match status" value="1"/>
</dbReference>
<dbReference type="GO" id="GO:0005737">
    <property type="term" value="C:cytoplasm"/>
    <property type="evidence" value="ECO:0007669"/>
    <property type="project" value="UniProtKB-ARBA"/>
</dbReference>
<feature type="domain" description="B30.2/SPRY" evidence="10">
    <location>
        <begin position="364"/>
        <end position="556"/>
    </location>
</feature>
<organism evidence="11 12">
    <name type="scientific">Pygocentrus nattereri</name>
    <name type="common">Red-bellied piranha</name>
    <dbReference type="NCBI Taxonomy" id="42514"/>
    <lineage>
        <taxon>Eukaryota</taxon>
        <taxon>Metazoa</taxon>
        <taxon>Chordata</taxon>
        <taxon>Craniata</taxon>
        <taxon>Vertebrata</taxon>
        <taxon>Euteleostomi</taxon>
        <taxon>Actinopterygii</taxon>
        <taxon>Neopterygii</taxon>
        <taxon>Teleostei</taxon>
        <taxon>Ostariophysi</taxon>
        <taxon>Characiformes</taxon>
        <taxon>Characoidei</taxon>
        <taxon>Pygocentrus</taxon>
    </lineage>
</organism>
<evidence type="ECO:0000259" key="9">
    <source>
        <dbReference type="PROSITE" id="PS50119"/>
    </source>
</evidence>
<dbReference type="Proteomes" id="UP001501920">
    <property type="component" value="Chromosome 2"/>
</dbReference>
<dbReference type="STRING" id="42514.ENSPNAP00000026980"/>
<dbReference type="InterPro" id="IPR051051">
    <property type="entry name" value="E3_ubiq-ligase_TRIM/RNF"/>
</dbReference>
<dbReference type="SMART" id="SM00449">
    <property type="entry name" value="SPRY"/>
    <property type="match status" value="1"/>
</dbReference>
<evidence type="ECO:0000313" key="12">
    <source>
        <dbReference type="Proteomes" id="UP001501920"/>
    </source>
</evidence>
<dbReference type="CDD" id="cd19769">
    <property type="entry name" value="Bbox2_TRIM16-like"/>
    <property type="match status" value="1"/>
</dbReference>
<dbReference type="Gene3D" id="2.60.120.920">
    <property type="match status" value="1"/>
</dbReference>
<keyword evidence="12" id="KW-1185">Reference proteome</keyword>
<dbReference type="SMART" id="SM00336">
    <property type="entry name" value="BBOX"/>
    <property type="match status" value="1"/>
</dbReference>
<dbReference type="InterPro" id="IPR058030">
    <property type="entry name" value="TRIM8/14/16/25/29/45/65_CC"/>
</dbReference>
<dbReference type="GO" id="GO:0045087">
    <property type="term" value="P:innate immune response"/>
    <property type="evidence" value="ECO:0007669"/>
    <property type="project" value="UniProtKB-KW"/>
</dbReference>
<keyword evidence="1" id="KW-0399">Innate immunity</keyword>
<keyword evidence="3 6" id="KW-0863">Zinc-finger</keyword>
<evidence type="ECO:0000256" key="2">
    <source>
        <dbReference type="ARBA" id="ARBA00022723"/>
    </source>
</evidence>
<feature type="domain" description="B box-type" evidence="9">
    <location>
        <begin position="148"/>
        <end position="188"/>
    </location>
</feature>
<reference evidence="11" key="3">
    <citation type="submission" date="2025-09" db="UniProtKB">
        <authorList>
            <consortium name="Ensembl"/>
        </authorList>
    </citation>
    <scope>IDENTIFICATION</scope>
</reference>
<dbReference type="PROSITE" id="PS50119">
    <property type="entry name" value="ZF_BBOX"/>
    <property type="match status" value="1"/>
</dbReference>
<feature type="coiled-coil region" evidence="7">
    <location>
        <begin position="190"/>
        <end position="230"/>
    </location>
</feature>
<dbReference type="Ensembl" id="ENSPNAT00000003732.2">
    <property type="protein sequence ID" value="ENSPNAP00000026980.1"/>
    <property type="gene ID" value="ENSPNAG00000012414.2"/>
</dbReference>
<protein>
    <recommendedName>
        <fullName evidence="13">Tripartite motif-containing protein 16-like</fullName>
    </recommendedName>
</protein>
<evidence type="ECO:0008006" key="13">
    <source>
        <dbReference type="Google" id="ProtNLM"/>
    </source>
</evidence>
<dbReference type="OrthoDB" id="6270329at2759"/>
<accession>A0A3B4DU44</accession>
<dbReference type="PROSITE" id="PS50188">
    <property type="entry name" value="B302_SPRY"/>
    <property type="match status" value="1"/>
</dbReference>
<evidence type="ECO:0000259" key="10">
    <source>
        <dbReference type="PROSITE" id="PS50188"/>
    </source>
</evidence>
<evidence type="ECO:0000256" key="4">
    <source>
        <dbReference type="ARBA" id="ARBA00022833"/>
    </source>
</evidence>
<dbReference type="InterPro" id="IPR000315">
    <property type="entry name" value="Znf_B-box"/>
</dbReference>
<dbReference type="GeneID" id="108443624"/>
<dbReference type="GeneTree" id="ENSGT01150000286899"/>
<evidence type="ECO:0000256" key="1">
    <source>
        <dbReference type="ARBA" id="ARBA00022588"/>
    </source>
</evidence>
<dbReference type="InterPro" id="IPR043136">
    <property type="entry name" value="B30.2/SPRY_sf"/>
</dbReference>
<evidence type="ECO:0000256" key="3">
    <source>
        <dbReference type="ARBA" id="ARBA00022771"/>
    </source>
</evidence>
<dbReference type="Pfam" id="PF00622">
    <property type="entry name" value="SPRY"/>
    <property type="match status" value="1"/>
</dbReference>
<feature type="coiled-coil region" evidence="7">
    <location>
        <begin position="261"/>
        <end position="298"/>
    </location>
</feature>
<feature type="domain" description="RING-type" evidence="8">
    <location>
        <begin position="15"/>
        <end position="58"/>
    </location>
</feature>
<dbReference type="InterPro" id="IPR013320">
    <property type="entry name" value="ConA-like_dom_sf"/>
</dbReference>
<dbReference type="CDD" id="cd16040">
    <property type="entry name" value="SPRY_PRY_SNTX"/>
    <property type="match status" value="1"/>
</dbReference>
<reference evidence="11" key="2">
    <citation type="submission" date="2025-08" db="UniProtKB">
        <authorList>
            <consortium name="Ensembl"/>
        </authorList>
    </citation>
    <scope>IDENTIFICATION</scope>
</reference>
<dbReference type="GO" id="GO:0008270">
    <property type="term" value="F:zinc ion binding"/>
    <property type="evidence" value="ECO:0007669"/>
    <property type="project" value="UniProtKB-KW"/>
</dbReference>
<dbReference type="PRINTS" id="PR01407">
    <property type="entry name" value="BUTYPHLNCDUF"/>
</dbReference>
<evidence type="ECO:0000256" key="6">
    <source>
        <dbReference type="PROSITE-ProRule" id="PRU00024"/>
    </source>
</evidence>
<keyword evidence="5" id="KW-0391">Immunity</keyword>
<evidence type="ECO:0000259" key="8">
    <source>
        <dbReference type="PROSITE" id="PS50089"/>
    </source>
</evidence>
<keyword evidence="2" id="KW-0479">Metal-binding</keyword>
<name>A0A3B4DU44_PYGNA</name>
<keyword evidence="4" id="KW-0862">Zinc</keyword>
<sequence length="560" mass="63328">MTESSISVDQSQFSCSICLELLMDPVTIPCGHNFCKTCLKSCWDEEDLKGVYSCPQCRSSFTPRPVVGKNNMLAEVVEKLKTSHQATPAAHCPVGPEEVDCDFCTGTKLKALKSCLVCQASYCETHLQSHYESSAFKNHKLVKVSRRLQEQICSEHEKQLEVYCRTDQQCICMLCTMDGHKGHNTVSGAAERAEKQNQLVETRRKSQQKIQEKEKELQELKKAVESHTSSAQAAVKNCEKIFTELICSIERKLSELSELIRAQEKAAVTRAEEALKRLEQEIEELRRRDIKLEQLSQTEDHIQFLQSFTSVSAPPEFAGCSITVFSPLLTFEEVVKTVFQLSEKLEEHCEQEFKKISSGVKEIMVVPLPEPQSREEFLEYSCELTMDPNTVNTLLHMSEGNMVVTCSETVQSYPPHPERFDFYPQVLCRESVGGRCYWEVDWSGSGGVYIAVSYKSISRKENGFFGYNDQSWSLFCSPSRYSFVHNSRGTVIPIGSDCSRIGVYVDYSAGIVSFYSISERVILLHRVQTTFTQPLYPGFWVGLGSALKLSHPPQQMIMSP</sequence>
<dbReference type="Pfam" id="PF25600">
    <property type="entry name" value="TRIM_CC"/>
    <property type="match status" value="1"/>
</dbReference>
<dbReference type="AlphaFoldDB" id="A0A3B4DU44"/>
<keyword evidence="7" id="KW-0175">Coiled coil</keyword>
<dbReference type="InterPro" id="IPR003879">
    <property type="entry name" value="Butyrophylin_SPRY"/>
</dbReference>
<dbReference type="InterPro" id="IPR001841">
    <property type="entry name" value="Znf_RING"/>
</dbReference>
<dbReference type="SMART" id="SM00184">
    <property type="entry name" value="RING"/>
    <property type="match status" value="1"/>
</dbReference>
<dbReference type="SMART" id="SM00589">
    <property type="entry name" value="PRY"/>
    <property type="match status" value="1"/>
</dbReference>
<dbReference type="SUPFAM" id="SSF57850">
    <property type="entry name" value="RING/U-box"/>
    <property type="match status" value="1"/>
</dbReference>
<dbReference type="RefSeq" id="XP_017579873.1">
    <property type="nucleotide sequence ID" value="XM_017724384.2"/>
</dbReference>
<dbReference type="InterPro" id="IPR001870">
    <property type="entry name" value="B30.2/SPRY"/>
</dbReference>
<dbReference type="SUPFAM" id="SSF57845">
    <property type="entry name" value="B-box zinc-binding domain"/>
    <property type="match status" value="1"/>
</dbReference>
<dbReference type="Gene3D" id="3.30.160.60">
    <property type="entry name" value="Classic Zinc Finger"/>
    <property type="match status" value="1"/>
</dbReference>
<dbReference type="InterPro" id="IPR013083">
    <property type="entry name" value="Znf_RING/FYVE/PHD"/>
</dbReference>
<dbReference type="Pfam" id="PF13765">
    <property type="entry name" value="PRY"/>
    <property type="match status" value="1"/>
</dbReference>
<evidence type="ECO:0000256" key="5">
    <source>
        <dbReference type="ARBA" id="ARBA00022859"/>
    </source>
</evidence>
<dbReference type="InterPro" id="IPR003877">
    <property type="entry name" value="SPRY_dom"/>
</dbReference>
<dbReference type="SUPFAM" id="SSF49899">
    <property type="entry name" value="Concanavalin A-like lectins/glucanases"/>
    <property type="match status" value="1"/>
</dbReference>
<reference evidence="11 12" key="1">
    <citation type="submission" date="2020-10" db="EMBL/GenBank/DDBJ databases">
        <title>Pygocentrus nattereri (red-bellied piranha) genome, fPygNat1, primary haplotype.</title>
        <authorList>
            <person name="Myers G."/>
            <person name="Meyer A."/>
            <person name="Karagic N."/>
            <person name="Pippel M."/>
            <person name="Winkler S."/>
            <person name="Tracey A."/>
            <person name="Wood J."/>
            <person name="Formenti G."/>
            <person name="Howe K."/>
            <person name="Fedrigo O."/>
            <person name="Jarvis E.D."/>
        </authorList>
    </citation>
    <scope>NUCLEOTIDE SEQUENCE [LARGE SCALE GENOMIC DNA]</scope>
</reference>
<dbReference type="Gene3D" id="4.10.830.40">
    <property type="match status" value="1"/>
</dbReference>
<dbReference type="PROSITE" id="PS50089">
    <property type="entry name" value="ZF_RING_2"/>
    <property type="match status" value="1"/>
</dbReference>
<dbReference type="Gene3D" id="3.30.40.10">
    <property type="entry name" value="Zinc/RING finger domain, C3HC4 (zinc finger)"/>
    <property type="match status" value="1"/>
</dbReference>
<proteinExistence type="predicted"/>